<dbReference type="GO" id="GO:0015293">
    <property type="term" value="F:symporter activity"/>
    <property type="evidence" value="ECO:0007669"/>
    <property type="project" value="UniProtKB-KW"/>
</dbReference>
<feature type="transmembrane region" description="Helical" evidence="10">
    <location>
        <begin position="165"/>
        <end position="183"/>
    </location>
</feature>
<dbReference type="CDD" id="cd17361">
    <property type="entry name" value="MFS_STP"/>
    <property type="match status" value="1"/>
</dbReference>
<dbReference type="InterPro" id="IPR003663">
    <property type="entry name" value="Sugar/inositol_transpt"/>
</dbReference>
<keyword evidence="4" id="KW-0762">Sugar transport</keyword>
<dbReference type="Proteomes" id="UP001445335">
    <property type="component" value="Unassembled WGS sequence"/>
</dbReference>
<feature type="transmembrane region" description="Helical" evidence="10">
    <location>
        <begin position="109"/>
        <end position="130"/>
    </location>
</feature>
<accession>A0AAW1QJG7</accession>
<sequence length="462" mass="48101">MTESSSSGGLTPYIVFVALVAASGGLLFGYDLGVTGGVTSMPDFLALFFPAIAVAHGGAPPSASREVQYCLFDDQGLQLFTSSLYLAGTASTLLGSFTSRHWGRRATMLLAGACFLAGVVLCAAASALAMLIVGRIMLGLGVGFANQAVPVYLSEMAPTRLRGGLNIMFQLATTTGILVAQLVNYGTHQIPGWGWRLSLAAAGLPALVLLVGAVFLPDSPASLAARGHADRARAVLKRVRGRGCDIEKEWADIAAAREFALQAGNPWRLLFSKGYRAELLVGASVAFFSQINGINAILFYAPVIFTTLGASQQAALLSAIAVGGTMVAGTVVSLLLVDRAGRRPLLIQGGLQMLAAEVTVGGLLATGSGGLSRERAEGLLAMFCVFAAGFAWSWGPLGWLIPSEIQPLETRSAGQSFATAVNFMVAFAIGQSFLATLCAMRWGTFLFYGAFVAAMTAAARPQ</sequence>
<keyword evidence="5 10" id="KW-0812">Transmembrane</keyword>
<evidence type="ECO:0000256" key="2">
    <source>
        <dbReference type="ARBA" id="ARBA00010992"/>
    </source>
</evidence>
<dbReference type="InterPro" id="IPR020846">
    <property type="entry name" value="MFS_dom"/>
</dbReference>
<dbReference type="GO" id="GO:0016020">
    <property type="term" value="C:membrane"/>
    <property type="evidence" value="ECO:0007669"/>
    <property type="project" value="UniProtKB-SubCell"/>
</dbReference>
<gene>
    <name evidence="12" type="ORF">WJX81_002571</name>
</gene>
<reference evidence="12 13" key="1">
    <citation type="journal article" date="2024" name="Nat. Commun.">
        <title>Phylogenomics reveals the evolutionary origins of lichenization in chlorophyte algae.</title>
        <authorList>
            <person name="Puginier C."/>
            <person name="Libourel C."/>
            <person name="Otte J."/>
            <person name="Skaloud P."/>
            <person name="Haon M."/>
            <person name="Grisel S."/>
            <person name="Petersen M."/>
            <person name="Berrin J.G."/>
            <person name="Delaux P.M."/>
            <person name="Dal Grande F."/>
            <person name="Keller J."/>
        </authorList>
    </citation>
    <scope>NUCLEOTIDE SEQUENCE [LARGE SCALE GENOMIC DNA]</scope>
    <source>
        <strain evidence="12 13">SAG 245.80</strain>
    </source>
</reference>
<dbReference type="NCBIfam" id="TIGR00879">
    <property type="entry name" value="SP"/>
    <property type="match status" value="1"/>
</dbReference>
<feature type="transmembrane region" description="Helical" evidence="10">
    <location>
        <begin position="136"/>
        <end position="153"/>
    </location>
</feature>
<organism evidence="12 13">
    <name type="scientific">Elliptochloris bilobata</name>
    <dbReference type="NCBI Taxonomy" id="381761"/>
    <lineage>
        <taxon>Eukaryota</taxon>
        <taxon>Viridiplantae</taxon>
        <taxon>Chlorophyta</taxon>
        <taxon>core chlorophytes</taxon>
        <taxon>Trebouxiophyceae</taxon>
        <taxon>Trebouxiophyceae incertae sedis</taxon>
        <taxon>Elliptochloris clade</taxon>
        <taxon>Elliptochloris</taxon>
    </lineage>
</organism>
<keyword evidence="8 10" id="KW-0472">Membrane</keyword>
<feature type="transmembrane region" description="Helical" evidence="10">
    <location>
        <begin position="79"/>
        <end position="97"/>
    </location>
</feature>
<comment type="caution">
    <text evidence="12">The sequence shown here is derived from an EMBL/GenBank/DDBJ whole genome shotgun (WGS) entry which is preliminary data.</text>
</comment>
<evidence type="ECO:0000259" key="11">
    <source>
        <dbReference type="PROSITE" id="PS50850"/>
    </source>
</evidence>
<dbReference type="FunFam" id="1.20.1250.20:FF:000002">
    <property type="entry name" value="Sugar transport protein 13"/>
    <property type="match status" value="1"/>
</dbReference>
<evidence type="ECO:0000256" key="9">
    <source>
        <dbReference type="RuleBase" id="RU003346"/>
    </source>
</evidence>
<dbReference type="AlphaFoldDB" id="A0AAW1QJG7"/>
<feature type="transmembrane region" description="Helical" evidence="10">
    <location>
        <begin position="12"/>
        <end position="30"/>
    </location>
</feature>
<feature type="transmembrane region" description="Helical" evidence="10">
    <location>
        <begin position="195"/>
        <end position="216"/>
    </location>
</feature>
<evidence type="ECO:0000256" key="7">
    <source>
        <dbReference type="ARBA" id="ARBA00022989"/>
    </source>
</evidence>
<proteinExistence type="inferred from homology"/>
<keyword evidence="6" id="KW-0769">Symport</keyword>
<evidence type="ECO:0000256" key="8">
    <source>
        <dbReference type="ARBA" id="ARBA00023136"/>
    </source>
</evidence>
<protein>
    <recommendedName>
        <fullName evidence="11">Major facilitator superfamily (MFS) profile domain-containing protein</fullName>
    </recommendedName>
</protein>
<feature type="transmembrane region" description="Helical" evidence="10">
    <location>
        <begin position="440"/>
        <end position="459"/>
    </location>
</feature>
<dbReference type="InterPro" id="IPR036259">
    <property type="entry name" value="MFS_trans_sf"/>
</dbReference>
<evidence type="ECO:0000256" key="5">
    <source>
        <dbReference type="ARBA" id="ARBA00022692"/>
    </source>
</evidence>
<dbReference type="PROSITE" id="PS00217">
    <property type="entry name" value="SUGAR_TRANSPORT_2"/>
    <property type="match status" value="1"/>
</dbReference>
<evidence type="ECO:0000256" key="4">
    <source>
        <dbReference type="ARBA" id="ARBA00022597"/>
    </source>
</evidence>
<dbReference type="EMBL" id="JALJOU010000099">
    <property type="protein sequence ID" value="KAK9821592.1"/>
    <property type="molecule type" value="Genomic_DNA"/>
</dbReference>
<dbReference type="InterPro" id="IPR005828">
    <property type="entry name" value="MFS_sugar_transport-like"/>
</dbReference>
<feature type="transmembrane region" description="Helical" evidence="10">
    <location>
        <begin position="315"/>
        <end position="337"/>
    </location>
</feature>
<evidence type="ECO:0000256" key="3">
    <source>
        <dbReference type="ARBA" id="ARBA00022448"/>
    </source>
</evidence>
<dbReference type="PRINTS" id="PR00171">
    <property type="entry name" value="SUGRTRNSPORT"/>
</dbReference>
<comment type="subcellular location">
    <subcellularLocation>
        <location evidence="1">Membrane</location>
        <topology evidence="1">Multi-pass membrane protein</topology>
    </subcellularLocation>
</comment>
<keyword evidence="3 9" id="KW-0813">Transport</keyword>
<dbReference type="PANTHER" id="PTHR23500">
    <property type="entry name" value="SOLUTE CARRIER FAMILY 2, FACILITATED GLUCOSE TRANSPORTER"/>
    <property type="match status" value="1"/>
</dbReference>
<dbReference type="InterPro" id="IPR045262">
    <property type="entry name" value="STP/PLT_plant"/>
</dbReference>
<dbReference type="SUPFAM" id="SSF103473">
    <property type="entry name" value="MFS general substrate transporter"/>
    <property type="match status" value="1"/>
</dbReference>
<evidence type="ECO:0000313" key="13">
    <source>
        <dbReference type="Proteomes" id="UP001445335"/>
    </source>
</evidence>
<dbReference type="PROSITE" id="PS00216">
    <property type="entry name" value="SUGAR_TRANSPORT_1"/>
    <property type="match status" value="1"/>
</dbReference>
<dbReference type="Gene3D" id="1.20.1250.20">
    <property type="entry name" value="MFS general substrate transporter like domains"/>
    <property type="match status" value="1"/>
</dbReference>
<dbReference type="PANTHER" id="PTHR23500:SF357">
    <property type="entry name" value="IP12678P"/>
    <property type="match status" value="1"/>
</dbReference>
<evidence type="ECO:0000256" key="6">
    <source>
        <dbReference type="ARBA" id="ARBA00022847"/>
    </source>
</evidence>
<evidence type="ECO:0000313" key="12">
    <source>
        <dbReference type="EMBL" id="KAK9821592.1"/>
    </source>
</evidence>
<feature type="domain" description="Major facilitator superfamily (MFS) profile" evidence="11">
    <location>
        <begin position="17"/>
        <end position="462"/>
    </location>
</feature>
<keyword evidence="7 10" id="KW-1133">Transmembrane helix</keyword>
<feature type="transmembrane region" description="Helical" evidence="10">
    <location>
        <begin position="379"/>
        <end position="401"/>
    </location>
</feature>
<feature type="transmembrane region" description="Helical" evidence="10">
    <location>
        <begin position="279"/>
        <end position="303"/>
    </location>
</feature>
<dbReference type="Pfam" id="PF00083">
    <property type="entry name" value="Sugar_tr"/>
    <property type="match status" value="1"/>
</dbReference>
<evidence type="ECO:0000256" key="1">
    <source>
        <dbReference type="ARBA" id="ARBA00004141"/>
    </source>
</evidence>
<dbReference type="PROSITE" id="PS50850">
    <property type="entry name" value="MFS"/>
    <property type="match status" value="1"/>
</dbReference>
<dbReference type="GO" id="GO:0015145">
    <property type="term" value="F:monosaccharide transmembrane transporter activity"/>
    <property type="evidence" value="ECO:0007669"/>
    <property type="project" value="InterPro"/>
</dbReference>
<dbReference type="InterPro" id="IPR005829">
    <property type="entry name" value="Sugar_transporter_CS"/>
</dbReference>
<feature type="transmembrane region" description="Helical" evidence="10">
    <location>
        <begin position="413"/>
        <end position="434"/>
    </location>
</feature>
<evidence type="ECO:0000256" key="10">
    <source>
        <dbReference type="SAM" id="Phobius"/>
    </source>
</evidence>
<dbReference type="InterPro" id="IPR044778">
    <property type="entry name" value="MFS_STP/MST-like_plant"/>
</dbReference>
<name>A0AAW1QJG7_9CHLO</name>
<keyword evidence="13" id="KW-1185">Reference proteome</keyword>
<comment type="similarity">
    <text evidence="2 9">Belongs to the major facilitator superfamily. Sugar transporter (TC 2.A.1.1) family.</text>
</comment>